<dbReference type="Proteomes" id="UP001281777">
    <property type="component" value="Unassembled WGS sequence"/>
</dbReference>
<gene>
    <name evidence="4" type="ORF">R7U35_01565</name>
    <name evidence="2" type="ORF">R7V46_02110</name>
    <name evidence="6" type="ORF">R7V75_00055</name>
    <name evidence="5" type="ORF">R7V77_01395</name>
    <name evidence="3" type="ORF">R7W54_00455</name>
</gene>
<feature type="region of interest" description="Disordered" evidence="1">
    <location>
        <begin position="1"/>
        <end position="24"/>
    </location>
</feature>
<dbReference type="Proteomes" id="UP001281096">
    <property type="component" value="Unassembled WGS sequence"/>
</dbReference>
<evidence type="ECO:0000313" key="8">
    <source>
        <dbReference type="Proteomes" id="UP001281777"/>
    </source>
</evidence>
<reference evidence="3 7" key="1">
    <citation type="submission" date="2023-10" db="EMBL/GenBank/DDBJ databases">
        <title>Genome sequences of Mycoplasma ovipneumoniae isolated from goats.</title>
        <authorList>
            <person name="Spergser J."/>
        </authorList>
    </citation>
    <scope>NUCLEOTIDE SEQUENCE</scope>
    <source>
        <strain evidence="4">168</strain>
        <strain evidence="6 7">1N</strain>
        <strain evidence="2">2167_2</strain>
        <strain evidence="5">279</strain>
        <strain evidence="3">5N</strain>
    </source>
</reference>
<accession>A0AAJ2P3M7</accession>
<organism evidence="3 8">
    <name type="scientific">Mesomycoplasma ovipneumoniae</name>
    <dbReference type="NCBI Taxonomy" id="29562"/>
    <lineage>
        <taxon>Bacteria</taxon>
        <taxon>Bacillati</taxon>
        <taxon>Mycoplasmatota</taxon>
        <taxon>Mycoplasmoidales</taxon>
        <taxon>Metamycoplasmataceae</taxon>
        <taxon>Mesomycoplasma</taxon>
    </lineage>
</organism>
<dbReference type="EMBL" id="JAWPET010000011">
    <property type="protein sequence ID" value="MDW2852701.1"/>
    <property type="molecule type" value="Genomic_DNA"/>
</dbReference>
<comment type="caution">
    <text evidence="3">The sequence shown here is derived from an EMBL/GenBank/DDBJ whole genome shotgun (WGS) entry which is preliminary data.</text>
</comment>
<evidence type="ECO:0000313" key="2">
    <source>
        <dbReference type="EMBL" id="MDW2852701.1"/>
    </source>
</evidence>
<feature type="compositionally biased region" description="Basic residues" evidence="1">
    <location>
        <begin position="9"/>
        <end position="21"/>
    </location>
</feature>
<evidence type="ECO:0000313" key="7">
    <source>
        <dbReference type="Proteomes" id="UP001275471"/>
    </source>
</evidence>
<feature type="region of interest" description="Disordered" evidence="1">
    <location>
        <begin position="61"/>
        <end position="88"/>
    </location>
</feature>
<dbReference type="EMBL" id="JAWPEX010000002">
    <property type="protein sequence ID" value="MDW2897967.1"/>
    <property type="molecule type" value="Genomic_DNA"/>
</dbReference>
<name>A0AAJ2P3M7_9BACT</name>
<evidence type="ECO:0000313" key="3">
    <source>
        <dbReference type="EMBL" id="MDW2892438.1"/>
    </source>
</evidence>
<dbReference type="Proteomes" id="UP001286563">
    <property type="component" value="Unassembled WGS sequence"/>
</dbReference>
<dbReference type="EMBL" id="JAWPFC010000003">
    <property type="protein sequence ID" value="MDW2893378.1"/>
    <property type="molecule type" value="Genomic_DNA"/>
</dbReference>
<dbReference type="Proteomes" id="UP001276398">
    <property type="component" value="Unassembled WGS sequence"/>
</dbReference>
<proteinExistence type="predicted"/>
<dbReference type="AlphaFoldDB" id="A0AAJ2P3M7"/>
<sequence length="88" mass="10586">MKSPISTRGKNKSPRKPKKKYTINDLSENDREVYQDIMETVLRRSGIDPAIIFEELKQRKQELEQEQKRKQELEQQQEKEPDKDKIEN</sequence>
<evidence type="ECO:0000313" key="6">
    <source>
        <dbReference type="EMBL" id="MDW2908118.1"/>
    </source>
</evidence>
<evidence type="ECO:0000313" key="5">
    <source>
        <dbReference type="EMBL" id="MDW2897967.1"/>
    </source>
</evidence>
<protein>
    <submittedName>
        <fullName evidence="3">Uncharacterized protein</fullName>
    </submittedName>
</protein>
<dbReference type="EMBL" id="JAWPFF010000001">
    <property type="protein sequence ID" value="MDW2908118.1"/>
    <property type="molecule type" value="Genomic_DNA"/>
</dbReference>
<evidence type="ECO:0000256" key="1">
    <source>
        <dbReference type="SAM" id="MobiDB-lite"/>
    </source>
</evidence>
<keyword evidence="7" id="KW-1185">Reference proteome</keyword>
<dbReference type="RefSeq" id="WP_258841677.1">
    <property type="nucleotide sequence ID" value="NZ_CP079199.1"/>
</dbReference>
<evidence type="ECO:0000313" key="4">
    <source>
        <dbReference type="EMBL" id="MDW2893378.1"/>
    </source>
</evidence>
<dbReference type="EMBL" id="JAWPFE010000002">
    <property type="protein sequence ID" value="MDW2892438.1"/>
    <property type="molecule type" value="Genomic_DNA"/>
</dbReference>
<dbReference type="Proteomes" id="UP001275471">
    <property type="component" value="Unassembled WGS sequence"/>
</dbReference>